<organism evidence="2 3">
    <name type="scientific">Bacillus changyiensis</name>
    <dbReference type="NCBI Taxonomy" id="3004103"/>
    <lineage>
        <taxon>Bacteria</taxon>
        <taxon>Bacillati</taxon>
        <taxon>Bacillota</taxon>
        <taxon>Bacilli</taxon>
        <taxon>Bacillales</taxon>
        <taxon>Bacillaceae</taxon>
        <taxon>Bacillus</taxon>
    </lineage>
</organism>
<dbReference type="Proteomes" id="UP001211894">
    <property type="component" value="Unassembled WGS sequence"/>
</dbReference>
<feature type="transmembrane region" description="Helical" evidence="1">
    <location>
        <begin position="32"/>
        <end position="54"/>
    </location>
</feature>
<feature type="transmembrane region" description="Helical" evidence="1">
    <location>
        <begin position="61"/>
        <end position="79"/>
    </location>
</feature>
<keyword evidence="1" id="KW-0472">Membrane</keyword>
<dbReference type="Pfam" id="PF10990">
    <property type="entry name" value="DUF2809"/>
    <property type="match status" value="1"/>
</dbReference>
<keyword evidence="1" id="KW-0812">Transmembrane</keyword>
<proteinExistence type="predicted"/>
<evidence type="ECO:0000256" key="1">
    <source>
        <dbReference type="SAM" id="Phobius"/>
    </source>
</evidence>
<accession>A0ABT4X4S9</accession>
<dbReference type="RefSeq" id="WP_271340455.1">
    <property type="nucleotide sequence ID" value="NZ_JAQKAB010000004.1"/>
</dbReference>
<evidence type="ECO:0000313" key="3">
    <source>
        <dbReference type="Proteomes" id="UP001211894"/>
    </source>
</evidence>
<feature type="transmembrane region" description="Helical" evidence="1">
    <location>
        <begin position="99"/>
        <end position="119"/>
    </location>
</feature>
<dbReference type="EMBL" id="JAQKAB010000004">
    <property type="protein sequence ID" value="MDA7026377.1"/>
    <property type="molecule type" value="Genomic_DNA"/>
</dbReference>
<comment type="caution">
    <text evidence="2">The sequence shown here is derived from an EMBL/GenBank/DDBJ whole genome shotgun (WGS) entry which is preliminary data.</text>
</comment>
<gene>
    <name evidence="2" type="ORF">PJ311_07065</name>
</gene>
<evidence type="ECO:0000313" key="2">
    <source>
        <dbReference type="EMBL" id="MDA7026377.1"/>
    </source>
</evidence>
<protein>
    <submittedName>
        <fullName evidence="2">DUF2809 domain-containing protein</fullName>
    </submittedName>
</protein>
<name>A0ABT4X4S9_9BACI</name>
<dbReference type="InterPro" id="IPR021257">
    <property type="entry name" value="DUF2809"/>
</dbReference>
<reference evidence="2 3" key="1">
    <citation type="submission" date="2023-01" db="EMBL/GenBank/DDBJ databases">
        <title>Bacillus changyiensis sp. nov., isolated from a coastal deposit.</title>
        <authorList>
            <person name="Xiao G."/>
            <person name="Lai Q."/>
            <person name="Hu Z."/>
            <person name="Shao Z."/>
        </authorList>
    </citation>
    <scope>NUCLEOTIDE SEQUENCE [LARGE SCALE GENOMIC DNA]</scope>
    <source>
        <strain evidence="2 3">CLL-7-23</strain>
    </source>
</reference>
<sequence length="133" mass="15092">MIRKRLLYAILMTTVMVTGIFSRKMTHLLPDLVNAYLGDALWALMIFFGFGFLLKKSSTKIIALTALLFCYTIEFSQLYHAPWIDQLRNTTIGGLVLGYGFLWSDLLAYLLGIGTGVICEQKIINKISHLRKN</sequence>
<keyword evidence="3" id="KW-1185">Reference proteome</keyword>
<keyword evidence="1" id="KW-1133">Transmembrane helix</keyword>